<dbReference type="OrthoDB" id="10409109at2759"/>
<feature type="compositionally biased region" description="Basic residues" evidence="1">
    <location>
        <begin position="529"/>
        <end position="539"/>
    </location>
</feature>
<evidence type="ECO:0000313" key="3">
    <source>
        <dbReference type="Proteomes" id="UP000030680"/>
    </source>
</evidence>
<name>M2XM44_GALSU</name>
<dbReference type="KEGG" id="gsl:Gasu_15070"/>
<organism evidence="2 3">
    <name type="scientific">Galdieria sulphuraria</name>
    <name type="common">Red alga</name>
    <dbReference type="NCBI Taxonomy" id="130081"/>
    <lineage>
        <taxon>Eukaryota</taxon>
        <taxon>Rhodophyta</taxon>
        <taxon>Bangiophyceae</taxon>
        <taxon>Galdieriales</taxon>
        <taxon>Galdieriaceae</taxon>
        <taxon>Galdieria</taxon>
    </lineage>
</organism>
<feature type="region of interest" description="Disordered" evidence="1">
    <location>
        <begin position="520"/>
        <end position="557"/>
    </location>
</feature>
<dbReference type="GeneID" id="17089927"/>
<evidence type="ECO:0000256" key="1">
    <source>
        <dbReference type="SAM" id="MobiDB-lite"/>
    </source>
</evidence>
<proteinExistence type="predicted"/>
<feature type="region of interest" description="Disordered" evidence="1">
    <location>
        <begin position="29"/>
        <end position="49"/>
    </location>
</feature>
<accession>M2XM44</accession>
<feature type="compositionally biased region" description="Polar residues" evidence="1">
    <location>
        <begin position="31"/>
        <end position="47"/>
    </location>
</feature>
<dbReference type="EMBL" id="KB454493">
    <property type="protein sequence ID" value="EME31267.1"/>
    <property type="molecule type" value="Genomic_DNA"/>
</dbReference>
<dbReference type="Proteomes" id="UP000030680">
    <property type="component" value="Unassembled WGS sequence"/>
</dbReference>
<dbReference type="AlphaFoldDB" id="M2XM44"/>
<protein>
    <submittedName>
        <fullName evidence="2">Uncharacterized protein</fullName>
    </submittedName>
</protein>
<reference evidence="3" key="1">
    <citation type="journal article" date="2013" name="Science">
        <title>Gene transfer from bacteria and archaea facilitated evolution of an extremophilic eukaryote.</title>
        <authorList>
            <person name="Schonknecht G."/>
            <person name="Chen W.H."/>
            <person name="Ternes C.M."/>
            <person name="Barbier G.G."/>
            <person name="Shrestha R.P."/>
            <person name="Stanke M."/>
            <person name="Brautigam A."/>
            <person name="Baker B.J."/>
            <person name="Banfield J.F."/>
            <person name="Garavito R.M."/>
            <person name="Carr K."/>
            <person name="Wilkerson C."/>
            <person name="Rensing S.A."/>
            <person name="Gagneul D."/>
            <person name="Dickenson N.E."/>
            <person name="Oesterhelt C."/>
            <person name="Lercher M.J."/>
            <person name="Weber A.P."/>
        </authorList>
    </citation>
    <scope>NUCLEOTIDE SEQUENCE [LARGE SCALE GENOMIC DNA]</scope>
    <source>
        <strain evidence="3">074W</strain>
    </source>
</reference>
<gene>
    <name evidence="2" type="ORF">Gasu_15070</name>
</gene>
<sequence length="595" mass="68998">MIGVIAGPCYFVIQCFGPVFMSANVADRGESSQNNENKPHISSSAKVDNSKRSERIMRWSSQHNSMIPILKFYKDGERKYGHWEEKKERNIVSICDGVLKHATASYRLEVSRDNGLVESFSSICQEAPYGLPNEVLLCIEELFDSCIAFIHKWLLNGYTSILSNDCPYVKKLPIYRFPSIVSSYIRIVYAAAFSSGSMIEHLAYFLDERCLHFLVRTFSRFVEWEDYEMERAFLTALADYLWMLFVLVSRNEGLMPENFSSRQRIFECNKYPQWKFQAKQLIEVFFEKEELHSPVIAYFKSFKARKGHSRPFLDLCVQLLSTLIGLHQVLEQVSGGNLSVERTKRKRRKQANNDEELSAVRNMESHAKKVVHRPSDLLMTPLIRSQTFELLLLPFHNILSNHFVSEAKNVAIHKSLSILCRLCYMALKRLWKIACSRKLRPQLYSATFIAFFYALTLPEAELRFSIVFKDHGEFLSGLRSLSKDISDSFVETFRQNIVVAVDALFPMNSATCSYYENMTRREETESTSRTRKKHRKALRRSNLESLRTEESSPSMRVSRTEIDNINYLVEGSNDQLSSQNCVRRRIRVINDNDDD</sequence>
<evidence type="ECO:0000313" key="2">
    <source>
        <dbReference type="EMBL" id="EME31267.1"/>
    </source>
</evidence>
<dbReference type="Gramene" id="EME31267">
    <property type="protein sequence ID" value="EME31267"/>
    <property type="gene ID" value="Gasu_15070"/>
</dbReference>
<keyword evidence="3" id="KW-1185">Reference proteome</keyword>
<dbReference type="RefSeq" id="XP_005707787.1">
    <property type="nucleotide sequence ID" value="XM_005707730.1"/>
</dbReference>